<evidence type="ECO:0000313" key="2">
    <source>
        <dbReference type="Proteomes" id="UP000654075"/>
    </source>
</evidence>
<dbReference type="EMBL" id="CAJNNV010031867">
    <property type="protein sequence ID" value="CAE8638125.1"/>
    <property type="molecule type" value="Genomic_DNA"/>
</dbReference>
<comment type="caution">
    <text evidence="1">The sequence shown here is derived from an EMBL/GenBank/DDBJ whole genome shotgun (WGS) entry which is preliminary data.</text>
</comment>
<protein>
    <recommendedName>
        <fullName evidence="3">Protein C10</fullName>
    </recommendedName>
</protein>
<dbReference type="Proteomes" id="UP000654075">
    <property type="component" value="Unassembled WGS sequence"/>
</dbReference>
<dbReference type="Pfam" id="PF14974">
    <property type="entry name" value="P_C10"/>
    <property type="match status" value="1"/>
</dbReference>
<reference evidence="1" key="1">
    <citation type="submission" date="2021-02" db="EMBL/GenBank/DDBJ databases">
        <authorList>
            <person name="Dougan E. K."/>
            <person name="Rhodes N."/>
            <person name="Thang M."/>
            <person name="Chan C."/>
        </authorList>
    </citation>
    <scope>NUCLEOTIDE SEQUENCE</scope>
</reference>
<dbReference type="AlphaFoldDB" id="A0A813HKM4"/>
<accession>A0A813HKM4</accession>
<evidence type="ECO:0000313" key="1">
    <source>
        <dbReference type="EMBL" id="CAE8638125.1"/>
    </source>
</evidence>
<proteinExistence type="predicted"/>
<name>A0A813HKM4_POLGL</name>
<organism evidence="1 2">
    <name type="scientific">Polarella glacialis</name>
    <name type="common">Dinoflagellate</name>
    <dbReference type="NCBI Taxonomy" id="89957"/>
    <lineage>
        <taxon>Eukaryota</taxon>
        <taxon>Sar</taxon>
        <taxon>Alveolata</taxon>
        <taxon>Dinophyceae</taxon>
        <taxon>Suessiales</taxon>
        <taxon>Suessiaceae</taxon>
        <taxon>Polarella</taxon>
    </lineage>
</organism>
<keyword evidence="2" id="KW-1185">Reference proteome</keyword>
<feature type="non-terminal residue" evidence="1">
    <location>
        <position position="165"/>
    </location>
</feature>
<sequence>QTRQRAYSTSSPPTGMDPALFMLPPSPVAAHSNTVQDIGARSDGSITKEETVQLLRELLAAFSAPNFQQQVQMLRRAAEGSDQKRPGALSLDGIDEIALAVQGQVVSRFGFEGNKEGVMSMIFACSRHIKDIEVSALNDEINERLGKGVQEQKRLRQRLDSLNAN</sequence>
<evidence type="ECO:0008006" key="3">
    <source>
        <dbReference type="Google" id="ProtNLM"/>
    </source>
</evidence>
<gene>
    <name evidence="1" type="ORF">PGLA1383_LOCUS53390</name>
</gene>
<dbReference type="InterPro" id="IPR026317">
    <property type="entry name" value="P_C10"/>
</dbReference>